<proteinExistence type="inferred from homology"/>
<comment type="pathway">
    <text evidence="1 10">Lipid metabolism; malonyl-CoA biosynthesis; malonyl-CoA from acetyl-CoA: step 1/1.</text>
</comment>
<comment type="function">
    <text evidence="10">Component of the acetyl coenzyme A carboxylase (ACC) complex. First, biotin carboxylase catalyzes the carboxylation of biotin on its carrier protein (BCCP) and then the CO(2) group is transferred by the carboxyltransferase to acetyl-CoA to form malonyl-CoA.</text>
</comment>
<organism evidence="12 13">
    <name type="scientific">Acetobacter pasteurianus subsp. pasteurianus</name>
    <dbReference type="NCBI Taxonomy" id="481145"/>
    <lineage>
        <taxon>Bacteria</taxon>
        <taxon>Pseudomonadati</taxon>
        <taxon>Pseudomonadota</taxon>
        <taxon>Alphaproteobacteria</taxon>
        <taxon>Acetobacterales</taxon>
        <taxon>Acetobacteraceae</taxon>
        <taxon>Acetobacter</taxon>
    </lineage>
</organism>
<comment type="subunit">
    <text evidence="10">Acetyl-CoA carboxylase is a heterohexamer composed of biotin carboxyl carrier protein (AccB), biotin carboxylase (AccC) and two subunits each of ACCase subunit alpha (AccA) and ACCase subunit beta (AccD).</text>
</comment>
<dbReference type="Proteomes" id="UP000196205">
    <property type="component" value="Chromosome"/>
</dbReference>
<evidence type="ECO:0000256" key="2">
    <source>
        <dbReference type="ARBA" id="ARBA00022516"/>
    </source>
</evidence>
<evidence type="ECO:0000313" key="13">
    <source>
        <dbReference type="Proteomes" id="UP000196205"/>
    </source>
</evidence>
<dbReference type="GO" id="GO:0005524">
    <property type="term" value="F:ATP binding"/>
    <property type="evidence" value="ECO:0007669"/>
    <property type="project" value="UniProtKB-KW"/>
</dbReference>
<dbReference type="UniPathway" id="UPA00655">
    <property type="reaction ID" value="UER00711"/>
</dbReference>
<dbReference type="RefSeq" id="WP_050819488.1">
    <property type="nucleotide sequence ID" value="NZ_CP021509.1"/>
</dbReference>
<dbReference type="InterPro" id="IPR029045">
    <property type="entry name" value="ClpP/crotonase-like_dom_sf"/>
</dbReference>
<evidence type="ECO:0000256" key="7">
    <source>
        <dbReference type="ARBA" id="ARBA00023098"/>
    </source>
</evidence>
<feature type="domain" description="CoA carboxyltransferase C-terminal" evidence="11">
    <location>
        <begin position="38"/>
        <end position="292"/>
    </location>
</feature>
<dbReference type="GO" id="GO:0016743">
    <property type="term" value="F:carboxyl- or carbamoyltransferase activity"/>
    <property type="evidence" value="ECO:0007669"/>
    <property type="project" value="UniProtKB-UniRule"/>
</dbReference>
<evidence type="ECO:0000256" key="1">
    <source>
        <dbReference type="ARBA" id="ARBA00004956"/>
    </source>
</evidence>
<evidence type="ECO:0000259" key="11">
    <source>
        <dbReference type="PROSITE" id="PS50989"/>
    </source>
</evidence>
<sequence>MRQFLDFEKPVAELENKIDELRQMTDPNGVNIEEETARLSEKAEKHLRAIYAKLTPWQKVQVARHAQRPHTQDYVNALITDFTPLAGDRLFADDKAVIGGMGRFDGTPVMVIGTERGSDLETRLQHNFGMARPEGYRKAQRLMRMAGHFNMPILTFIDTAGAWPGIDAEQRGQAEAIARSIATCFEVPVPLVATVIGEGGSGGAVALGAGDRVMMLENAIYSVISPEACASILWRDPKQASTAAETLRLTAQDLQKLGLIDRIIPEPVGGAQREPAVAIESVRTALTEELKTLLPIAPARLKELRREKFLAMGREALS</sequence>
<keyword evidence="10" id="KW-0963">Cytoplasm</keyword>
<dbReference type="EC" id="2.1.3.15" evidence="10"/>
<evidence type="ECO:0000256" key="8">
    <source>
        <dbReference type="ARBA" id="ARBA00023160"/>
    </source>
</evidence>
<evidence type="ECO:0000256" key="5">
    <source>
        <dbReference type="ARBA" id="ARBA00022832"/>
    </source>
</evidence>
<keyword evidence="4 10" id="KW-0547">Nucleotide-binding</keyword>
<dbReference type="PANTHER" id="PTHR42853">
    <property type="entry name" value="ACETYL-COENZYME A CARBOXYLASE CARBOXYL TRANSFERASE SUBUNIT ALPHA"/>
    <property type="match status" value="1"/>
</dbReference>
<comment type="similarity">
    <text evidence="10">Belongs to the AccA family.</text>
</comment>
<dbReference type="GO" id="GO:0003989">
    <property type="term" value="F:acetyl-CoA carboxylase activity"/>
    <property type="evidence" value="ECO:0007669"/>
    <property type="project" value="InterPro"/>
</dbReference>
<dbReference type="AlphaFoldDB" id="A0A1Y0Y2V6"/>
<dbReference type="EMBL" id="CP021509">
    <property type="protein sequence ID" value="ARW46774.1"/>
    <property type="molecule type" value="Genomic_DNA"/>
</dbReference>
<dbReference type="NCBIfam" id="NF004344">
    <property type="entry name" value="PRK05724.1"/>
    <property type="match status" value="1"/>
</dbReference>
<dbReference type="SUPFAM" id="SSF52096">
    <property type="entry name" value="ClpP/crotonase"/>
    <property type="match status" value="1"/>
</dbReference>
<dbReference type="OrthoDB" id="9808023at2"/>
<gene>
    <name evidence="10 12" type="primary">accA</name>
    <name evidence="12" type="ORF">S1001342_00414</name>
</gene>
<name>A0A1Y0Y2V6_ACEPA</name>
<evidence type="ECO:0000256" key="3">
    <source>
        <dbReference type="ARBA" id="ARBA00022679"/>
    </source>
</evidence>
<evidence type="ECO:0000256" key="6">
    <source>
        <dbReference type="ARBA" id="ARBA00022840"/>
    </source>
</evidence>
<dbReference type="Gene3D" id="3.90.226.10">
    <property type="entry name" value="2-enoyl-CoA Hydratase, Chain A, domain 1"/>
    <property type="match status" value="1"/>
</dbReference>
<evidence type="ECO:0000313" key="12">
    <source>
        <dbReference type="EMBL" id="ARW46774.1"/>
    </source>
</evidence>
<dbReference type="NCBIfam" id="NF041504">
    <property type="entry name" value="AccA_sub"/>
    <property type="match status" value="1"/>
</dbReference>
<keyword evidence="7 10" id="KW-0443">Lipid metabolism</keyword>
<dbReference type="PRINTS" id="PR01069">
    <property type="entry name" value="ACCCTRFRASEA"/>
</dbReference>
<dbReference type="PANTHER" id="PTHR42853:SF3">
    <property type="entry name" value="ACETYL-COENZYME A CARBOXYLASE CARBOXYL TRANSFERASE SUBUNIT ALPHA, CHLOROPLASTIC"/>
    <property type="match status" value="1"/>
</dbReference>
<dbReference type="InterPro" id="IPR001095">
    <property type="entry name" value="Acetyl_CoA_COase_a_su"/>
</dbReference>
<evidence type="ECO:0000256" key="10">
    <source>
        <dbReference type="HAMAP-Rule" id="MF_00823"/>
    </source>
</evidence>
<dbReference type="InterPro" id="IPR011763">
    <property type="entry name" value="COA_CT_C"/>
</dbReference>
<dbReference type="GO" id="GO:0006633">
    <property type="term" value="P:fatty acid biosynthetic process"/>
    <property type="evidence" value="ECO:0007669"/>
    <property type="project" value="UniProtKB-KW"/>
</dbReference>
<protein>
    <recommendedName>
        <fullName evidence="10">Acetyl-coenzyme A carboxylase carboxyl transferase subunit alpha</fullName>
        <shortName evidence="10">ACCase subunit alpha</shortName>
        <shortName evidence="10">Acetyl-CoA carboxylase carboxyltransferase subunit alpha</shortName>
        <ecNumber evidence="10">2.1.3.15</ecNumber>
    </recommendedName>
</protein>
<evidence type="ECO:0000256" key="9">
    <source>
        <dbReference type="ARBA" id="ARBA00049152"/>
    </source>
</evidence>
<dbReference type="PROSITE" id="PS50989">
    <property type="entry name" value="COA_CT_CTER"/>
    <property type="match status" value="1"/>
</dbReference>
<comment type="catalytic activity">
    <reaction evidence="9 10">
        <text>N(6)-carboxybiotinyl-L-lysyl-[protein] + acetyl-CoA = N(6)-biotinyl-L-lysyl-[protein] + malonyl-CoA</text>
        <dbReference type="Rhea" id="RHEA:54728"/>
        <dbReference type="Rhea" id="RHEA-COMP:10505"/>
        <dbReference type="Rhea" id="RHEA-COMP:10506"/>
        <dbReference type="ChEBI" id="CHEBI:57288"/>
        <dbReference type="ChEBI" id="CHEBI:57384"/>
        <dbReference type="ChEBI" id="CHEBI:83144"/>
        <dbReference type="ChEBI" id="CHEBI:83145"/>
        <dbReference type="EC" id="2.1.3.15"/>
    </reaction>
</comment>
<keyword evidence="3 10" id="KW-0808">Transferase</keyword>
<dbReference type="NCBIfam" id="TIGR00513">
    <property type="entry name" value="accA"/>
    <property type="match status" value="1"/>
</dbReference>
<keyword evidence="8 10" id="KW-0275">Fatty acid biosynthesis</keyword>
<reference evidence="12 13" key="1">
    <citation type="submission" date="2017-05" db="EMBL/GenBank/DDBJ databases">
        <title>Genome sequence of Acetobacter pasteurianus subsp. pasteurianus strain SRCM101342.</title>
        <authorList>
            <person name="Cho S.H."/>
        </authorList>
    </citation>
    <scope>NUCLEOTIDE SEQUENCE [LARGE SCALE GENOMIC DNA]</scope>
    <source>
        <strain evidence="12 13">SRCM101342</strain>
    </source>
</reference>
<dbReference type="HAMAP" id="MF_00823">
    <property type="entry name" value="AcetylCoA_CT_alpha"/>
    <property type="match status" value="1"/>
</dbReference>
<evidence type="ECO:0000256" key="4">
    <source>
        <dbReference type="ARBA" id="ARBA00022741"/>
    </source>
</evidence>
<keyword evidence="5 10" id="KW-0276">Fatty acid metabolism</keyword>
<dbReference type="GO" id="GO:2001295">
    <property type="term" value="P:malonyl-CoA biosynthetic process"/>
    <property type="evidence" value="ECO:0007669"/>
    <property type="project" value="UniProtKB-UniRule"/>
</dbReference>
<comment type="subcellular location">
    <subcellularLocation>
        <location evidence="10">Cytoplasm</location>
    </subcellularLocation>
</comment>
<accession>A0A1Y0Y2V6</accession>
<dbReference type="GO" id="GO:0009317">
    <property type="term" value="C:acetyl-CoA carboxylase complex"/>
    <property type="evidence" value="ECO:0007669"/>
    <property type="project" value="InterPro"/>
</dbReference>
<keyword evidence="2 10" id="KW-0444">Lipid biosynthesis</keyword>
<dbReference type="Pfam" id="PF03255">
    <property type="entry name" value="ACCA"/>
    <property type="match status" value="1"/>
</dbReference>
<keyword evidence="12" id="KW-0436">Ligase</keyword>
<keyword evidence="6 10" id="KW-0067">ATP-binding</keyword>